<feature type="domain" description="Reverse transcriptase" evidence="1">
    <location>
        <begin position="53"/>
        <end position="161"/>
    </location>
</feature>
<accession>A0ABD3GHT3</accession>
<dbReference type="Pfam" id="PF00078">
    <property type="entry name" value="RVT_1"/>
    <property type="match status" value="1"/>
</dbReference>
<sequence>MLPLDKAPSLDGMTTETIRAMGDRMEHDLLAVVLAFWRGEAITQKQGVIKLLPKDGDTQLIKNWRPISLLNLSYKIIAKIMANRLRGFLPELIDLQQKGFVQGRSIADNVMVFKVRQERCCKSKQQILLVKLDFEKAYDRVGHEYLWDTMQAMNIDDKFIRLTRGLVEGATSKLHVAELRPENLKNYMMRLGDEKISGAKLNLKKSTVIPLGLTEIPSWLTQTGKNRVPLIAWKEIQEKRGEGGLGLTNFQKISRALRMKLISKLLMQQEED</sequence>
<evidence type="ECO:0000313" key="2">
    <source>
        <dbReference type="EMBL" id="KAL3676729.1"/>
    </source>
</evidence>
<dbReference type="SUPFAM" id="SSF56672">
    <property type="entry name" value="DNA/RNA polymerases"/>
    <property type="match status" value="1"/>
</dbReference>
<keyword evidence="3" id="KW-1185">Reference proteome</keyword>
<evidence type="ECO:0000313" key="3">
    <source>
        <dbReference type="Proteomes" id="UP001633002"/>
    </source>
</evidence>
<protein>
    <recommendedName>
        <fullName evidence="1">Reverse transcriptase domain-containing protein</fullName>
    </recommendedName>
</protein>
<evidence type="ECO:0000259" key="1">
    <source>
        <dbReference type="Pfam" id="PF00078"/>
    </source>
</evidence>
<comment type="caution">
    <text evidence="2">The sequence shown here is derived from an EMBL/GenBank/DDBJ whole genome shotgun (WGS) entry which is preliminary data.</text>
</comment>
<dbReference type="Proteomes" id="UP001633002">
    <property type="component" value="Unassembled WGS sequence"/>
</dbReference>
<dbReference type="PANTHER" id="PTHR31635:SF196">
    <property type="entry name" value="REVERSE TRANSCRIPTASE DOMAIN-CONTAINING PROTEIN-RELATED"/>
    <property type="match status" value="1"/>
</dbReference>
<dbReference type="InterPro" id="IPR000477">
    <property type="entry name" value="RT_dom"/>
</dbReference>
<dbReference type="PANTHER" id="PTHR31635">
    <property type="entry name" value="REVERSE TRANSCRIPTASE DOMAIN-CONTAINING PROTEIN-RELATED"/>
    <property type="match status" value="1"/>
</dbReference>
<name>A0ABD3GHT3_9MARC</name>
<proteinExistence type="predicted"/>
<gene>
    <name evidence="2" type="ORF">R1sor_026677</name>
</gene>
<reference evidence="2 3" key="1">
    <citation type="submission" date="2024-09" db="EMBL/GenBank/DDBJ databases">
        <title>Chromosome-scale assembly of Riccia sorocarpa.</title>
        <authorList>
            <person name="Paukszto L."/>
        </authorList>
    </citation>
    <scope>NUCLEOTIDE SEQUENCE [LARGE SCALE GENOMIC DNA]</scope>
    <source>
        <strain evidence="2">LP-2024</strain>
        <tissue evidence="2">Aerial parts of the thallus</tissue>
    </source>
</reference>
<dbReference type="InterPro" id="IPR043502">
    <property type="entry name" value="DNA/RNA_pol_sf"/>
</dbReference>
<dbReference type="CDD" id="cd01650">
    <property type="entry name" value="RT_nLTR_like"/>
    <property type="match status" value="1"/>
</dbReference>
<dbReference type="AlphaFoldDB" id="A0ABD3GHT3"/>
<dbReference type="EMBL" id="JBJQOH010000008">
    <property type="protein sequence ID" value="KAL3676729.1"/>
    <property type="molecule type" value="Genomic_DNA"/>
</dbReference>
<organism evidence="2 3">
    <name type="scientific">Riccia sorocarpa</name>
    <dbReference type="NCBI Taxonomy" id="122646"/>
    <lineage>
        <taxon>Eukaryota</taxon>
        <taxon>Viridiplantae</taxon>
        <taxon>Streptophyta</taxon>
        <taxon>Embryophyta</taxon>
        <taxon>Marchantiophyta</taxon>
        <taxon>Marchantiopsida</taxon>
        <taxon>Marchantiidae</taxon>
        <taxon>Marchantiales</taxon>
        <taxon>Ricciaceae</taxon>
        <taxon>Riccia</taxon>
    </lineage>
</organism>